<comment type="caution">
    <text evidence="2">The sequence shown here is derived from an EMBL/GenBank/DDBJ whole genome shotgun (WGS) entry which is preliminary data.</text>
</comment>
<feature type="transmembrane region" description="Helical" evidence="1">
    <location>
        <begin position="6"/>
        <end position="28"/>
    </location>
</feature>
<evidence type="ECO:0000313" key="3">
    <source>
        <dbReference type="Proteomes" id="UP000807115"/>
    </source>
</evidence>
<organism evidence="2 3">
    <name type="scientific">Sorghum bicolor</name>
    <name type="common">Sorghum</name>
    <name type="synonym">Sorghum vulgare</name>
    <dbReference type="NCBI Taxonomy" id="4558"/>
    <lineage>
        <taxon>Eukaryota</taxon>
        <taxon>Viridiplantae</taxon>
        <taxon>Streptophyta</taxon>
        <taxon>Embryophyta</taxon>
        <taxon>Tracheophyta</taxon>
        <taxon>Spermatophyta</taxon>
        <taxon>Magnoliopsida</taxon>
        <taxon>Liliopsida</taxon>
        <taxon>Poales</taxon>
        <taxon>Poaceae</taxon>
        <taxon>PACMAD clade</taxon>
        <taxon>Panicoideae</taxon>
        <taxon>Andropogonodae</taxon>
        <taxon>Andropogoneae</taxon>
        <taxon>Sorghinae</taxon>
        <taxon>Sorghum</taxon>
    </lineage>
</organism>
<keyword evidence="1" id="KW-0812">Transmembrane</keyword>
<protein>
    <submittedName>
        <fullName evidence="2">Uncharacterized protein</fullName>
    </submittedName>
</protein>
<dbReference type="EMBL" id="CM027685">
    <property type="protein sequence ID" value="KAG0528050.1"/>
    <property type="molecule type" value="Genomic_DNA"/>
</dbReference>
<dbReference type="AlphaFoldDB" id="A0A921QVJ2"/>
<evidence type="ECO:0000256" key="1">
    <source>
        <dbReference type="SAM" id="Phobius"/>
    </source>
</evidence>
<name>A0A921QVJ2_SORBI</name>
<evidence type="ECO:0000313" key="2">
    <source>
        <dbReference type="EMBL" id="KAG0528050.1"/>
    </source>
</evidence>
<dbReference type="Proteomes" id="UP000807115">
    <property type="component" value="Chromosome 6"/>
</dbReference>
<keyword evidence="1" id="KW-0472">Membrane</keyword>
<keyword evidence="1" id="KW-1133">Transmembrane helix</keyword>
<gene>
    <name evidence="2" type="ORF">BDA96_06G285300</name>
</gene>
<sequence length="31" mass="3451">MLRETMALACNFSGFLTLAFVGELNNAWMAK</sequence>
<reference evidence="2" key="2">
    <citation type="submission" date="2020-10" db="EMBL/GenBank/DDBJ databases">
        <authorList>
            <person name="Cooper E.A."/>
            <person name="Brenton Z.W."/>
            <person name="Flinn B.S."/>
            <person name="Jenkins J."/>
            <person name="Shu S."/>
            <person name="Flowers D."/>
            <person name="Luo F."/>
            <person name="Wang Y."/>
            <person name="Xia P."/>
            <person name="Barry K."/>
            <person name="Daum C."/>
            <person name="Lipzen A."/>
            <person name="Yoshinaga Y."/>
            <person name="Schmutz J."/>
            <person name="Saski C."/>
            <person name="Vermerris W."/>
            <person name="Kresovich S."/>
        </authorList>
    </citation>
    <scope>NUCLEOTIDE SEQUENCE</scope>
</reference>
<accession>A0A921QVJ2</accession>
<proteinExistence type="predicted"/>
<reference evidence="2" key="1">
    <citation type="journal article" date="2019" name="BMC Genomics">
        <title>A new reference genome for Sorghum bicolor reveals high levels of sequence similarity between sweet and grain genotypes: implications for the genetics of sugar metabolism.</title>
        <authorList>
            <person name="Cooper E.A."/>
            <person name="Brenton Z.W."/>
            <person name="Flinn B.S."/>
            <person name="Jenkins J."/>
            <person name="Shu S."/>
            <person name="Flowers D."/>
            <person name="Luo F."/>
            <person name="Wang Y."/>
            <person name="Xia P."/>
            <person name="Barry K."/>
            <person name="Daum C."/>
            <person name="Lipzen A."/>
            <person name="Yoshinaga Y."/>
            <person name="Schmutz J."/>
            <person name="Saski C."/>
            <person name="Vermerris W."/>
            <person name="Kresovich S."/>
        </authorList>
    </citation>
    <scope>NUCLEOTIDE SEQUENCE</scope>
</reference>